<gene>
    <name evidence="1" type="ORF">DHETER_LOCUS6469</name>
</gene>
<dbReference type="EMBL" id="CAJVPU010008181">
    <property type="protein sequence ID" value="CAG8581029.1"/>
    <property type="molecule type" value="Genomic_DNA"/>
</dbReference>
<reference evidence="1" key="1">
    <citation type="submission" date="2021-06" db="EMBL/GenBank/DDBJ databases">
        <authorList>
            <person name="Kallberg Y."/>
            <person name="Tangrot J."/>
            <person name="Rosling A."/>
        </authorList>
    </citation>
    <scope>NUCLEOTIDE SEQUENCE</scope>
    <source>
        <strain evidence="1">IL203A</strain>
    </source>
</reference>
<keyword evidence="2" id="KW-1185">Reference proteome</keyword>
<evidence type="ECO:0000313" key="1">
    <source>
        <dbReference type="EMBL" id="CAG8581029.1"/>
    </source>
</evidence>
<feature type="non-terminal residue" evidence="1">
    <location>
        <position position="1"/>
    </location>
</feature>
<evidence type="ECO:0000313" key="2">
    <source>
        <dbReference type="Proteomes" id="UP000789702"/>
    </source>
</evidence>
<name>A0ACA9MD28_9GLOM</name>
<dbReference type="Proteomes" id="UP000789702">
    <property type="component" value="Unassembled WGS sequence"/>
</dbReference>
<protein>
    <submittedName>
        <fullName evidence="1">11920_t:CDS:1</fullName>
    </submittedName>
</protein>
<sequence length="260" mass="29706">RVSFQASAICDPRENVGIWGAGYHQVWFSGKEPAKRCTLNTEEVQEESFRASTYVIQQKMSTPTQRKKVKDSPVSFTDTSYNNQKESRKSFTLIKTILQGVVIFVIAFFLTSYLVTETWTWGYKNKYTNWRNWIPRREIVFTEEELAKYDGSDPNLPIYIAMNGEVFDVTSGKNYYGKGGGYSFFAGKDASRAYVTGCFQTHLTHDLRGLTPEQIKDIENWASFYRDHHTYYKVGTVVHPPIDPNSPIPPPCDSASDPKS</sequence>
<accession>A0ACA9MD28</accession>
<organism evidence="1 2">
    <name type="scientific">Dentiscutata heterogama</name>
    <dbReference type="NCBI Taxonomy" id="1316150"/>
    <lineage>
        <taxon>Eukaryota</taxon>
        <taxon>Fungi</taxon>
        <taxon>Fungi incertae sedis</taxon>
        <taxon>Mucoromycota</taxon>
        <taxon>Glomeromycotina</taxon>
        <taxon>Glomeromycetes</taxon>
        <taxon>Diversisporales</taxon>
        <taxon>Gigasporaceae</taxon>
        <taxon>Dentiscutata</taxon>
    </lineage>
</organism>
<proteinExistence type="predicted"/>
<comment type="caution">
    <text evidence="1">The sequence shown here is derived from an EMBL/GenBank/DDBJ whole genome shotgun (WGS) entry which is preliminary data.</text>
</comment>